<dbReference type="InterPro" id="IPR034746">
    <property type="entry name" value="POTRA"/>
</dbReference>
<evidence type="ECO:0000256" key="2">
    <source>
        <dbReference type="ARBA" id="ARBA00022475"/>
    </source>
</evidence>
<dbReference type="InterPro" id="IPR050487">
    <property type="entry name" value="FtsQ_DivIB"/>
</dbReference>
<dbReference type="RefSeq" id="WP_343065063.1">
    <property type="nucleotide sequence ID" value="NZ_JACHJO010000010.1"/>
</dbReference>
<dbReference type="Proteomes" id="UP000536604">
    <property type="component" value="Unassembled WGS sequence"/>
</dbReference>
<dbReference type="GO" id="GO:0051301">
    <property type="term" value="P:cell division"/>
    <property type="evidence" value="ECO:0007669"/>
    <property type="project" value="UniProtKB-KW"/>
</dbReference>
<dbReference type="Gene3D" id="3.10.20.310">
    <property type="entry name" value="membrane protein fhac"/>
    <property type="match status" value="1"/>
</dbReference>
<gene>
    <name evidence="11" type="ORF">FHS13_003406</name>
</gene>
<keyword evidence="12" id="KW-1185">Reference proteome</keyword>
<feature type="domain" description="POTRA" evidence="10">
    <location>
        <begin position="61"/>
        <end position="129"/>
    </location>
</feature>
<evidence type="ECO:0000256" key="8">
    <source>
        <dbReference type="SAM" id="MobiDB-lite"/>
    </source>
</evidence>
<evidence type="ECO:0000256" key="4">
    <source>
        <dbReference type="ARBA" id="ARBA00022692"/>
    </source>
</evidence>
<comment type="caution">
    <text evidence="11">The sequence shown here is derived from an EMBL/GenBank/DDBJ whole genome shotgun (WGS) entry which is preliminary data.</text>
</comment>
<dbReference type="Pfam" id="PF03799">
    <property type="entry name" value="FtsQ_DivIB_C"/>
    <property type="match status" value="1"/>
</dbReference>
<keyword evidence="7" id="KW-0131">Cell cycle</keyword>
<sequence length="256" mass="27395">MGEDREAGTGVRTGTAVRERRRDRPAPQGRRSDPWKFTFMALLVVSLLCAVAWLLLGSRLLVVREVSVTGTDRVSDQAVIDAVAVPTGTPLIRVDLDRSEGRAESLELVESATVTRGWPATLRVEVVERRPVLAVQVGDEYRLVDGDGVRIEDSPTRPGTHPLVQVTGELEGNDGVRAAADIVEGAPGALIAQIQLVDAADPDAVVLHLVDGATVEWGSAEAAADKGEILRVLLREHPPGAETVYDVSNPDLAIVR</sequence>
<keyword evidence="3 11" id="KW-0132">Cell division</keyword>
<keyword evidence="5 9" id="KW-1133">Transmembrane helix</keyword>
<dbReference type="GO" id="GO:0005886">
    <property type="term" value="C:plasma membrane"/>
    <property type="evidence" value="ECO:0007669"/>
    <property type="project" value="TreeGrafter"/>
</dbReference>
<dbReference type="PROSITE" id="PS51779">
    <property type="entry name" value="POTRA"/>
    <property type="match status" value="1"/>
</dbReference>
<dbReference type="InterPro" id="IPR013685">
    <property type="entry name" value="POTRA_FtsQ_type"/>
</dbReference>
<feature type="compositionally biased region" description="Basic and acidic residues" evidence="8">
    <location>
        <begin position="17"/>
        <end position="30"/>
    </location>
</feature>
<evidence type="ECO:0000256" key="7">
    <source>
        <dbReference type="ARBA" id="ARBA00023306"/>
    </source>
</evidence>
<keyword evidence="4 9" id="KW-0812">Transmembrane</keyword>
<evidence type="ECO:0000256" key="1">
    <source>
        <dbReference type="ARBA" id="ARBA00004370"/>
    </source>
</evidence>
<dbReference type="PANTHER" id="PTHR37820:SF1">
    <property type="entry name" value="CELL DIVISION PROTEIN FTSQ"/>
    <property type="match status" value="1"/>
</dbReference>
<keyword evidence="6 9" id="KW-0472">Membrane</keyword>
<reference evidence="11 12" key="1">
    <citation type="submission" date="2020-08" db="EMBL/GenBank/DDBJ databases">
        <title>Genomic Encyclopedia of Type Strains, Phase III (KMG-III): the genomes of soil and plant-associated and newly described type strains.</title>
        <authorList>
            <person name="Whitman W."/>
        </authorList>
    </citation>
    <scope>NUCLEOTIDE SEQUENCE [LARGE SCALE GENOMIC DNA]</scope>
    <source>
        <strain evidence="11 12">CECT 8712</strain>
    </source>
</reference>
<evidence type="ECO:0000313" key="12">
    <source>
        <dbReference type="Proteomes" id="UP000536604"/>
    </source>
</evidence>
<dbReference type="Pfam" id="PF08478">
    <property type="entry name" value="POTRA_1"/>
    <property type="match status" value="1"/>
</dbReference>
<evidence type="ECO:0000256" key="9">
    <source>
        <dbReference type="SAM" id="Phobius"/>
    </source>
</evidence>
<keyword evidence="2" id="KW-1003">Cell membrane</keyword>
<evidence type="ECO:0000256" key="6">
    <source>
        <dbReference type="ARBA" id="ARBA00023136"/>
    </source>
</evidence>
<comment type="subcellular location">
    <subcellularLocation>
        <location evidence="1">Membrane</location>
    </subcellularLocation>
</comment>
<name>A0A841IRX6_9ACTN</name>
<organism evidence="11 12">
    <name type="scientific">Nocardiopsis algeriensis</name>
    <dbReference type="NCBI Taxonomy" id="1478215"/>
    <lineage>
        <taxon>Bacteria</taxon>
        <taxon>Bacillati</taxon>
        <taxon>Actinomycetota</taxon>
        <taxon>Actinomycetes</taxon>
        <taxon>Streptosporangiales</taxon>
        <taxon>Nocardiopsidaceae</taxon>
        <taxon>Nocardiopsis</taxon>
    </lineage>
</organism>
<dbReference type="InterPro" id="IPR005548">
    <property type="entry name" value="Cell_div_FtsQ/DivIB_C"/>
</dbReference>
<evidence type="ECO:0000313" key="11">
    <source>
        <dbReference type="EMBL" id="MBB6121437.1"/>
    </source>
</evidence>
<evidence type="ECO:0000259" key="10">
    <source>
        <dbReference type="PROSITE" id="PS51779"/>
    </source>
</evidence>
<proteinExistence type="predicted"/>
<dbReference type="PANTHER" id="PTHR37820">
    <property type="entry name" value="CELL DIVISION PROTEIN DIVIB"/>
    <property type="match status" value="1"/>
</dbReference>
<protein>
    <submittedName>
        <fullName evidence="11">Cell division protein FtsQ</fullName>
    </submittedName>
</protein>
<feature type="transmembrane region" description="Helical" evidence="9">
    <location>
        <begin position="37"/>
        <end position="56"/>
    </location>
</feature>
<dbReference type="AlphaFoldDB" id="A0A841IRX6"/>
<dbReference type="EMBL" id="JACHJO010000010">
    <property type="protein sequence ID" value="MBB6121437.1"/>
    <property type="molecule type" value="Genomic_DNA"/>
</dbReference>
<accession>A0A841IRX6</accession>
<evidence type="ECO:0000256" key="3">
    <source>
        <dbReference type="ARBA" id="ARBA00022618"/>
    </source>
</evidence>
<feature type="region of interest" description="Disordered" evidence="8">
    <location>
        <begin position="1"/>
        <end position="30"/>
    </location>
</feature>
<evidence type="ECO:0000256" key="5">
    <source>
        <dbReference type="ARBA" id="ARBA00022989"/>
    </source>
</evidence>